<feature type="domain" description="SNARE-complex protein Syntaxin-18 N-terminal" evidence="10">
    <location>
        <begin position="6"/>
        <end position="87"/>
    </location>
</feature>
<accession>A0A8T0HSK4</accession>
<evidence type="ECO:0000313" key="11">
    <source>
        <dbReference type="EMBL" id="KAG0573751.1"/>
    </source>
</evidence>
<evidence type="ECO:0000256" key="1">
    <source>
        <dbReference type="ARBA" id="ARBA00004211"/>
    </source>
</evidence>
<comment type="caution">
    <text evidence="11">The sequence shown here is derived from an EMBL/GenBank/DDBJ whole genome shotgun (WGS) entry which is preliminary data.</text>
</comment>
<dbReference type="GO" id="GO:0005783">
    <property type="term" value="C:endoplasmic reticulum"/>
    <property type="evidence" value="ECO:0007669"/>
    <property type="project" value="TreeGrafter"/>
</dbReference>
<evidence type="ECO:0000256" key="2">
    <source>
        <dbReference type="ARBA" id="ARBA00009063"/>
    </source>
</evidence>
<dbReference type="Pfam" id="PF10496">
    <property type="entry name" value="Syntaxin-18_N"/>
    <property type="match status" value="1"/>
</dbReference>
<reference evidence="11" key="1">
    <citation type="submission" date="2020-06" db="EMBL/GenBank/DDBJ databases">
        <title>WGS assembly of Ceratodon purpureus strain R40.</title>
        <authorList>
            <person name="Carey S.B."/>
            <person name="Jenkins J."/>
            <person name="Shu S."/>
            <person name="Lovell J.T."/>
            <person name="Sreedasyam A."/>
            <person name="Maumus F."/>
            <person name="Tiley G.P."/>
            <person name="Fernandez-Pozo N."/>
            <person name="Barry K."/>
            <person name="Chen C."/>
            <person name="Wang M."/>
            <person name="Lipzen A."/>
            <person name="Daum C."/>
            <person name="Saski C.A."/>
            <person name="Payton A.C."/>
            <person name="Mcbreen J.C."/>
            <person name="Conrad R.E."/>
            <person name="Kollar L.M."/>
            <person name="Olsson S."/>
            <person name="Huttunen S."/>
            <person name="Landis J.B."/>
            <person name="Wickett N.J."/>
            <person name="Johnson M.G."/>
            <person name="Rensing S.A."/>
            <person name="Grimwood J."/>
            <person name="Schmutz J."/>
            <person name="Mcdaniel S.F."/>
        </authorList>
    </citation>
    <scope>NUCLEOTIDE SEQUENCE</scope>
    <source>
        <strain evidence="11">R40</strain>
    </source>
</reference>
<keyword evidence="7" id="KW-0175">Coiled coil</keyword>
<evidence type="ECO:0000313" key="12">
    <source>
        <dbReference type="Proteomes" id="UP000822688"/>
    </source>
</evidence>
<organism evidence="11 12">
    <name type="scientific">Ceratodon purpureus</name>
    <name type="common">Fire moss</name>
    <name type="synonym">Dicranum purpureum</name>
    <dbReference type="NCBI Taxonomy" id="3225"/>
    <lineage>
        <taxon>Eukaryota</taxon>
        <taxon>Viridiplantae</taxon>
        <taxon>Streptophyta</taxon>
        <taxon>Embryophyta</taxon>
        <taxon>Bryophyta</taxon>
        <taxon>Bryophytina</taxon>
        <taxon>Bryopsida</taxon>
        <taxon>Dicranidae</taxon>
        <taxon>Pseudoditrichales</taxon>
        <taxon>Ditrichaceae</taxon>
        <taxon>Ceratodon</taxon>
    </lineage>
</organism>
<dbReference type="EMBL" id="CM026426">
    <property type="protein sequence ID" value="KAG0573751.1"/>
    <property type="molecule type" value="Genomic_DNA"/>
</dbReference>
<keyword evidence="6 9" id="KW-1133">Transmembrane helix</keyword>
<dbReference type="GO" id="GO:0031201">
    <property type="term" value="C:SNARE complex"/>
    <property type="evidence" value="ECO:0007669"/>
    <property type="project" value="TreeGrafter"/>
</dbReference>
<sequence length="318" mass="36562">MASSVRDLTQKYREAVRAAAVANGYDEARLAKVMATLMLYTTSPRTTFYLTAEKIAASIRDLQSFIASHERNYAEKHRSTEQDRDSIENEVALFMKACRDSIDALTRSIGAEEKKEFGKKWLQSLGRGSSNADLIAHQHGMVLILSKRLQTIAEGFDELRKARYEEANAKKLQKRRMDLHLLPPHETVQVSATDNDGYSRDWLKEEKPQLLESRQLLMDQETEALQRELEETMAMAEDTERKMIEVSQLNSIFANYVLVQAKQIEQIYLQAMKATEFMEKGNKELAKTQQRNSSSRLYIILIFCVLTTTLLFLDWYNG</sequence>
<feature type="transmembrane region" description="Helical" evidence="9">
    <location>
        <begin position="297"/>
        <end position="316"/>
    </location>
</feature>
<dbReference type="GO" id="GO:0015031">
    <property type="term" value="P:protein transport"/>
    <property type="evidence" value="ECO:0007669"/>
    <property type="project" value="UniProtKB-KW"/>
</dbReference>
<evidence type="ECO:0000256" key="5">
    <source>
        <dbReference type="ARBA" id="ARBA00022927"/>
    </source>
</evidence>
<comment type="similarity">
    <text evidence="2">Belongs to the syntaxin family.</text>
</comment>
<dbReference type="InterPro" id="IPR019529">
    <property type="entry name" value="Syntaxin-18_N"/>
</dbReference>
<evidence type="ECO:0000256" key="8">
    <source>
        <dbReference type="ARBA" id="ARBA00023136"/>
    </source>
</evidence>
<evidence type="ECO:0000256" key="3">
    <source>
        <dbReference type="ARBA" id="ARBA00022448"/>
    </source>
</evidence>
<dbReference type="SUPFAM" id="SSF47661">
    <property type="entry name" value="t-snare proteins"/>
    <property type="match status" value="1"/>
</dbReference>
<dbReference type="InterPro" id="IPR010989">
    <property type="entry name" value="SNARE"/>
</dbReference>
<dbReference type="GO" id="GO:0006890">
    <property type="term" value="P:retrograde vesicle-mediated transport, Golgi to endoplasmic reticulum"/>
    <property type="evidence" value="ECO:0007669"/>
    <property type="project" value="TreeGrafter"/>
</dbReference>
<dbReference type="Proteomes" id="UP000822688">
    <property type="component" value="Chromosome V"/>
</dbReference>
<comment type="subcellular location">
    <subcellularLocation>
        <location evidence="1">Membrane</location>
        <topology evidence="1">Single-pass type IV membrane protein</topology>
    </subcellularLocation>
</comment>
<evidence type="ECO:0000256" key="7">
    <source>
        <dbReference type="ARBA" id="ARBA00023054"/>
    </source>
</evidence>
<keyword evidence="8 9" id="KW-0472">Membrane</keyword>
<name>A0A8T0HSK4_CERPU</name>
<dbReference type="AlphaFoldDB" id="A0A8T0HSK4"/>
<evidence type="ECO:0000256" key="9">
    <source>
        <dbReference type="SAM" id="Phobius"/>
    </source>
</evidence>
<protein>
    <recommendedName>
        <fullName evidence="10">SNARE-complex protein Syntaxin-18 N-terminal domain-containing protein</fullName>
    </recommendedName>
</protein>
<gene>
    <name evidence="11" type="ORF">KC19_VG206500</name>
</gene>
<evidence type="ECO:0000256" key="6">
    <source>
        <dbReference type="ARBA" id="ARBA00022989"/>
    </source>
</evidence>
<dbReference type="PANTHER" id="PTHR15959:SF0">
    <property type="entry name" value="SYNTAXIN-18"/>
    <property type="match status" value="1"/>
</dbReference>
<evidence type="ECO:0000256" key="4">
    <source>
        <dbReference type="ARBA" id="ARBA00022692"/>
    </source>
</evidence>
<keyword evidence="4 9" id="KW-0812">Transmembrane</keyword>
<keyword evidence="5" id="KW-0653">Protein transport</keyword>
<keyword evidence="12" id="KW-1185">Reference proteome</keyword>
<dbReference type="PANTHER" id="PTHR15959">
    <property type="entry name" value="SYNTAXIN-18"/>
    <property type="match status" value="1"/>
</dbReference>
<dbReference type="Gene3D" id="1.20.5.110">
    <property type="match status" value="1"/>
</dbReference>
<evidence type="ECO:0000259" key="10">
    <source>
        <dbReference type="Pfam" id="PF10496"/>
    </source>
</evidence>
<keyword evidence="3" id="KW-0813">Transport</keyword>
<proteinExistence type="inferred from homology"/>